<keyword evidence="4" id="KW-0597">Phosphoprotein</keyword>
<evidence type="ECO:0000313" key="6">
    <source>
        <dbReference type="EMBL" id="RIY05376.1"/>
    </source>
</evidence>
<keyword evidence="3" id="KW-0596">Phosphopantetheine</keyword>
<dbReference type="GO" id="GO:0003824">
    <property type="term" value="F:catalytic activity"/>
    <property type="evidence" value="ECO:0007669"/>
    <property type="project" value="InterPro"/>
</dbReference>
<dbReference type="InterPro" id="IPR010071">
    <property type="entry name" value="AA_adenyl_dom"/>
</dbReference>
<dbReference type="InterPro" id="IPR009081">
    <property type="entry name" value="PP-bd_ACP"/>
</dbReference>
<dbReference type="PANTHER" id="PTHR45527:SF1">
    <property type="entry name" value="FATTY ACID SYNTHASE"/>
    <property type="match status" value="1"/>
</dbReference>
<dbReference type="Gene3D" id="3.40.50.980">
    <property type="match status" value="2"/>
</dbReference>
<dbReference type="InterPro" id="IPR001242">
    <property type="entry name" value="Condensation_dom"/>
</dbReference>
<accession>A0A418QJJ1</accession>
<gene>
    <name evidence="6" type="ORF">D0T11_20545</name>
</gene>
<comment type="cofactor">
    <cofactor evidence="1">
        <name>pantetheine 4'-phosphate</name>
        <dbReference type="ChEBI" id="CHEBI:47942"/>
    </cofactor>
</comment>
<feature type="non-terminal residue" evidence="6">
    <location>
        <position position="1"/>
    </location>
</feature>
<dbReference type="InterPro" id="IPR020845">
    <property type="entry name" value="AMP-binding_CS"/>
</dbReference>
<dbReference type="Gene3D" id="3.30.300.30">
    <property type="match status" value="1"/>
</dbReference>
<dbReference type="NCBIfam" id="TIGR01733">
    <property type="entry name" value="AA-adenyl-dom"/>
    <property type="match status" value="1"/>
</dbReference>
<dbReference type="InterPro" id="IPR036736">
    <property type="entry name" value="ACP-like_sf"/>
</dbReference>
<dbReference type="GO" id="GO:0005829">
    <property type="term" value="C:cytosol"/>
    <property type="evidence" value="ECO:0007669"/>
    <property type="project" value="TreeGrafter"/>
</dbReference>
<dbReference type="InterPro" id="IPR045851">
    <property type="entry name" value="AMP-bd_C_sf"/>
</dbReference>
<dbReference type="SUPFAM" id="SSF47336">
    <property type="entry name" value="ACP-like"/>
    <property type="match status" value="1"/>
</dbReference>
<dbReference type="InterPro" id="IPR025110">
    <property type="entry name" value="AMP-bd_C"/>
</dbReference>
<keyword evidence="7" id="KW-1185">Reference proteome</keyword>
<dbReference type="Gene3D" id="3.30.559.10">
    <property type="entry name" value="Chloramphenicol acetyltransferase-like domain"/>
    <property type="match status" value="1"/>
</dbReference>
<dbReference type="Gene3D" id="3.30.559.30">
    <property type="entry name" value="Nonribosomal peptide synthetase, condensation domain"/>
    <property type="match status" value="1"/>
</dbReference>
<dbReference type="Pfam" id="PF00501">
    <property type="entry name" value="AMP-binding"/>
    <property type="match status" value="1"/>
</dbReference>
<feature type="domain" description="Carrier" evidence="5">
    <location>
        <begin position="1006"/>
        <end position="1081"/>
    </location>
</feature>
<dbReference type="FunFam" id="2.30.38.10:FF:000001">
    <property type="entry name" value="Non-ribosomal peptide synthetase PvdI"/>
    <property type="match status" value="1"/>
</dbReference>
<evidence type="ECO:0000313" key="7">
    <source>
        <dbReference type="Proteomes" id="UP000284250"/>
    </source>
</evidence>
<name>A0A418QJJ1_9BACT</name>
<comment type="caution">
    <text evidence="6">The sequence shown here is derived from an EMBL/GenBank/DDBJ whole genome shotgun (WGS) entry which is preliminary data.</text>
</comment>
<dbReference type="FunFam" id="3.30.300.30:FF:000010">
    <property type="entry name" value="Enterobactin synthetase component F"/>
    <property type="match status" value="1"/>
</dbReference>
<evidence type="ECO:0000256" key="3">
    <source>
        <dbReference type="ARBA" id="ARBA00022450"/>
    </source>
</evidence>
<proteinExistence type="inferred from homology"/>
<reference evidence="6 7" key="2">
    <citation type="submission" date="2019-01" db="EMBL/GenBank/DDBJ databases">
        <title>Hymenobacter humicola sp. nov., isolated from soils in Antarctica.</title>
        <authorList>
            <person name="Sedlacek I."/>
            <person name="Holochova P."/>
            <person name="Kralova S."/>
            <person name="Pantucek R."/>
            <person name="Stankova E."/>
            <person name="Vrbovska V."/>
            <person name="Kristofova L."/>
            <person name="Svec P."/>
            <person name="Busse H.-J."/>
        </authorList>
    </citation>
    <scope>NUCLEOTIDE SEQUENCE [LARGE SCALE GENOMIC DNA]</scope>
    <source>
        <strain evidence="6 7">CCM 8852</strain>
    </source>
</reference>
<dbReference type="RefSeq" id="WP_119657694.1">
    <property type="nucleotide sequence ID" value="NZ_QYCN01000058.1"/>
</dbReference>
<dbReference type="FunFam" id="1.10.1200.10:FF:000005">
    <property type="entry name" value="Nonribosomal peptide synthetase 1"/>
    <property type="match status" value="1"/>
</dbReference>
<dbReference type="Proteomes" id="UP000284250">
    <property type="component" value="Unassembled WGS sequence"/>
</dbReference>
<dbReference type="PANTHER" id="PTHR45527">
    <property type="entry name" value="NONRIBOSOMAL PEPTIDE SYNTHETASE"/>
    <property type="match status" value="1"/>
</dbReference>
<dbReference type="InterPro" id="IPR023213">
    <property type="entry name" value="CAT-like_dom_sf"/>
</dbReference>
<dbReference type="SUPFAM" id="SSF56801">
    <property type="entry name" value="Acetyl-CoA synthetase-like"/>
    <property type="match status" value="1"/>
</dbReference>
<sequence>SYDAGRFSAVTMQALVAAWAGELAALLDELAGEQPAQLTPVDLTFKGLSVEDVWRLGENFSLEDVCPLSPLQQGLYYHWLNSPAAYFEQTAYQLQGALDIEALRKSYDKLVARHAMLRTCFTQAFEPEVLQIVQKQVPSSIRYVDVSDKPDFSLTAFKEADRQAGFDLHKGSQMRLTVLALGQQTHEFIWSHHHILMDGWCTGVLIKEFFQIYQGFIQNEEPQLSTVHPYSNYLKWLLARDTDASQQYWQQYLAGYDTTSSLPKLLADTTRKFELRNADFSLSQAVSQSVKSLCEELRITENTFVQTVWALLLSRYNQTDDVVFGAVVSGRPAEIEGIEETIGLFINTIPVRVQAPAAVPVRELLQGVQQRAIEGTDHHYTQLADIQVNSDSGRALFDHIVVFENYPVAEMVQSSLDSTSSDVSLLVSDSFEQNNYDFTLIIIPGEATRFQFKYNGLVYDAALMSRLQGHFTRIIEQVAANPDLTVEALDYLSSAEKEQLVESFNATATAYPADKTILELFDEQVAQHAGQLALVYLESEFTYQQLDARANQLAWYLRTKYAIMPNELVAVRLERSADWLISILGVLKAGGAYLPLDSDYPEERIAYMLADSKCRVIIDAAELEAFHKQADSCSQERLPMVNQARDLAYVMYTSGSTGRPKGVMIEHRSVVRLVRNTSYVPMQAGDRLLQTGSLSFDATTFELWGMLLNGGTIYLVPQQQLLNIALLKQYLIDKQITTAWFTSFWFNQLVDLDQDTFSHLKYMLVGGDKLSPRHIKAVKNAYPALQIINGYGPTENTTFSLCHPIGEVTDRAIPIGKPIANSTAYVLDARQQLVGVGIVGEICLGGAGLARGYLHQPALTAEKFIAHPFAAGERLYRTGDLGRWLADGTLEFVGRVDAQIKIRGYRVELGEIEAVLHTQPDVATAVVVVKTDAVGDSVLVAYVVGKQALPVAQLRAYMSERLPAYMVPAYFVELEALPLNANGKLDRKKLPGVEELDLLNTAAYVAPRTDLEVKLVGMWEEILGKEKIGVSDNFFELGGHSLKAISLFSQVHKEFEIQLSFPVFFTNPTVEGIAGEIEKTYWANNELFEVEEVERISI</sequence>
<dbReference type="Pfam" id="PF00668">
    <property type="entry name" value="Condensation"/>
    <property type="match status" value="1"/>
</dbReference>
<comment type="similarity">
    <text evidence="2">Belongs to the ATP-dependent AMP-binding enzyme family.</text>
</comment>
<dbReference type="InterPro" id="IPR020459">
    <property type="entry name" value="AMP-binding"/>
</dbReference>
<dbReference type="Pfam" id="PF13193">
    <property type="entry name" value="AMP-binding_C"/>
    <property type="match status" value="1"/>
</dbReference>
<dbReference type="GO" id="GO:0044550">
    <property type="term" value="P:secondary metabolite biosynthetic process"/>
    <property type="evidence" value="ECO:0007669"/>
    <property type="project" value="TreeGrafter"/>
</dbReference>
<dbReference type="CDD" id="cd12117">
    <property type="entry name" value="A_NRPS_Srf_like"/>
    <property type="match status" value="1"/>
</dbReference>
<evidence type="ECO:0000256" key="4">
    <source>
        <dbReference type="ARBA" id="ARBA00022553"/>
    </source>
</evidence>
<dbReference type="Pfam" id="PF00550">
    <property type="entry name" value="PP-binding"/>
    <property type="match status" value="1"/>
</dbReference>
<dbReference type="PROSITE" id="PS00455">
    <property type="entry name" value="AMP_BINDING"/>
    <property type="match status" value="1"/>
</dbReference>
<reference evidence="6 7" key="1">
    <citation type="submission" date="2018-09" db="EMBL/GenBank/DDBJ databases">
        <authorList>
            <person name="Zeman M."/>
            <person name="Pardy F."/>
        </authorList>
    </citation>
    <scope>NUCLEOTIDE SEQUENCE [LARGE SCALE GENOMIC DNA]</scope>
    <source>
        <strain evidence="6 7">CCM 8852</strain>
    </source>
</reference>
<dbReference type="Gene3D" id="2.30.38.10">
    <property type="entry name" value="Luciferase, Domain 3"/>
    <property type="match status" value="1"/>
</dbReference>
<dbReference type="PRINTS" id="PR00154">
    <property type="entry name" value="AMPBINDING"/>
</dbReference>
<organism evidence="6 7">
    <name type="scientific">Hymenobacter rubripertinctus</name>
    <dbReference type="NCBI Taxonomy" id="2029981"/>
    <lineage>
        <taxon>Bacteria</taxon>
        <taxon>Pseudomonadati</taxon>
        <taxon>Bacteroidota</taxon>
        <taxon>Cytophagia</taxon>
        <taxon>Cytophagales</taxon>
        <taxon>Hymenobacteraceae</taxon>
        <taxon>Hymenobacter</taxon>
    </lineage>
</organism>
<dbReference type="FunFam" id="3.40.50.980:FF:000001">
    <property type="entry name" value="Non-ribosomal peptide synthetase"/>
    <property type="match status" value="1"/>
</dbReference>
<evidence type="ECO:0000259" key="5">
    <source>
        <dbReference type="PROSITE" id="PS50075"/>
    </source>
</evidence>
<protein>
    <submittedName>
        <fullName evidence="6">Amino acid adenylation domain-containing protein</fullName>
    </submittedName>
</protein>
<dbReference type="CDD" id="cd19543">
    <property type="entry name" value="DCL_NRPS"/>
    <property type="match status" value="1"/>
</dbReference>
<dbReference type="GO" id="GO:0043041">
    <property type="term" value="P:amino acid activation for nonribosomal peptide biosynthetic process"/>
    <property type="evidence" value="ECO:0007669"/>
    <property type="project" value="TreeGrafter"/>
</dbReference>
<dbReference type="SUPFAM" id="SSF52777">
    <property type="entry name" value="CoA-dependent acyltransferases"/>
    <property type="match status" value="2"/>
</dbReference>
<dbReference type="AlphaFoldDB" id="A0A418QJJ1"/>
<evidence type="ECO:0000256" key="1">
    <source>
        <dbReference type="ARBA" id="ARBA00001957"/>
    </source>
</evidence>
<dbReference type="Gene3D" id="1.10.1200.10">
    <property type="entry name" value="ACP-like"/>
    <property type="match status" value="1"/>
</dbReference>
<dbReference type="EMBL" id="QYCN01000058">
    <property type="protein sequence ID" value="RIY05376.1"/>
    <property type="molecule type" value="Genomic_DNA"/>
</dbReference>
<dbReference type="GO" id="GO:0031177">
    <property type="term" value="F:phosphopantetheine binding"/>
    <property type="evidence" value="ECO:0007669"/>
    <property type="project" value="TreeGrafter"/>
</dbReference>
<dbReference type="PROSITE" id="PS50075">
    <property type="entry name" value="CARRIER"/>
    <property type="match status" value="1"/>
</dbReference>
<dbReference type="InterPro" id="IPR000873">
    <property type="entry name" value="AMP-dep_synth/lig_dom"/>
</dbReference>
<evidence type="ECO:0000256" key="2">
    <source>
        <dbReference type="ARBA" id="ARBA00006432"/>
    </source>
</evidence>
<dbReference type="OrthoDB" id="4317020at2"/>